<organism evidence="1 2">
    <name type="scientific">Streptomyces xanthii</name>
    <dbReference type="NCBI Taxonomy" id="2768069"/>
    <lineage>
        <taxon>Bacteria</taxon>
        <taxon>Bacillati</taxon>
        <taxon>Actinomycetota</taxon>
        <taxon>Actinomycetes</taxon>
        <taxon>Kitasatosporales</taxon>
        <taxon>Streptomycetaceae</taxon>
        <taxon>Streptomyces</taxon>
    </lineage>
</organism>
<dbReference type="KEGG" id="sxn:IAG42_09715"/>
<dbReference type="EMBL" id="CP061281">
    <property type="protein sequence ID" value="QNS03879.1"/>
    <property type="molecule type" value="Genomic_DNA"/>
</dbReference>
<reference evidence="1 2" key="1">
    <citation type="submission" date="2020-09" db="EMBL/GenBank/DDBJ databases">
        <title>A novel species.</title>
        <authorList>
            <person name="Gao J."/>
        </authorList>
    </citation>
    <scope>NUCLEOTIDE SEQUENCE [LARGE SCALE GENOMIC DNA]</scope>
    <source>
        <strain evidence="1 2">CRXT-Y-14</strain>
    </source>
</reference>
<dbReference type="RefSeq" id="WP_188336626.1">
    <property type="nucleotide sequence ID" value="NZ_CP061281.1"/>
</dbReference>
<sequence>MSLLVDVFVRGPDGTLHILDVPDDVYQSGGFESWRTTVWGSDKVRSLGARLLPLLAEDDLYAEPDQVPRLLDEVALVRERLDEVAHGTRYPRDVEEHREQIARRLRIIEASCHKALEIGGGVLIW</sequence>
<dbReference type="Proteomes" id="UP000516428">
    <property type="component" value="Chromosome"/>
</dbReference>
<gene>
    <name evidence="1" type="ORF">IAG42_09715</name>
</gene>
<name>A0A7H1B574_9ACTN</name>
<evidence type="ECO:0000313" key="1">
    <source>
        <dbReference type="EMBL" id="QNS03879.1"/>
    </source>
</evidence>
<protein>
    <submittedName>
        <fullName evidence="1">Uncharacterized protein</fullName>
    </submittedName>
</protein>
<proteinExistence type="predicted"/>
<keyword evidence="2" id="KW-1185">Reference proteome</keyword>
<accession>A0A7H1B574</accession>
<evidence type="ECO:0000313" key="2">
    <source>
        <dbReference type="Proteomes" id="UP000516428"/>
    </source>
</evidence>
<dbReference type="AlphaFoldDB" id="A0A7H1B574"/>